<dbReference type="PANTHER" id="PTHR34475:SF1">
    <property type="entry name" value="CYTOSKELETON PROTEIN RODZ"/>
    <property type="match status" value="1"/>
</dbReference>
<dbReference type="Pfam" id="PF13413">
    <property type="entry name" value="HTH_25"/>
    <property type="match status" value="1"/>
</dbReference>
<name>A0ABM7YQE1_9BURK</name>
<dbReference type="Pfam" id="PF13464">
    <property type="entry name" value="RodZ_C"/>
    <property type="match status" value="1"/>
</dbReference>
<keyword evidence="2" id="KW-0812">Transmembrane</keyword>
<feature type="transmembrane region" description="Helical" evidence="2">
    <location>
        <begin position="128"/>
        <end position="149"/>
    </location>
</feature>
<reference evidence="4" key="1">
    <citation type="submission" date="2022-04" db="EMBL/GenBank/DDBJ databases">
        <title>Whole genome sequence of Sphaerotilus sp. FB-5.</title>
        <authorList>
            <person name="Takeda M."/>
            <person name="Narihara S."/>
            <person name="Akimoto M."/>
            <person name="Akimoto R."/>
            <person name="Nishiyashiki S."/>
            <person name="Murakami T."/>
        </authorList>
    </citation>
    <scope>NUCLEOTIDE SEQUENCE</scope>
    <source>
        <strain evidence="4">FB-5</strain>
    </source>
</reference>
<dbReference type="InterPro" id="IPR010982">
    <property type="entry name" value="Lambda_DNA-bd_dom_sf"/>
</dbReference>
<keyword evidence="2" id="KW-1133">Transmembrane helix</keyword>
<organism evidence="4 5">
    <name type="scientific">Sphaerotilus microaerophilus</name>
    <dbReference type="NCBI Taxonomy" id="2914710"/>
    <lineage>
        <taxon>Bacteria</taxon>
        <taxon>Pseudomonadati</taxon>
        <taxon>Pseudomonadota</taxon>
        <taxon>Betaproteobacteria</taxon>
        <taxon>Burkholderiales</taxon>
        <taxon>Sphaerotilaceae</taxon>
        <taxon>Sphaerotilus</taxon>
    </lineage>
</organism>
<dbReference type="InterPro" id="IPR050400">
    <property type="entry name" value="Bact_Cytoskel_RodZ"/>
</dbReference>
<sequence length="318" mass="32217">MTDVDPTAIAVAPGPVSEPAGASAGTLLRLAREAQGLDLDQLALLLKVPVRKLEALEADQFDQLPGTAFVRGLSMSVARQLGIDAQPVLAALPSTAQAPQALENVSRGLATPYREPISRVMTAGVSNWLRPAVIAPVLLLLLALLFWFAPPLRTMFTAVGGSVAEGADAAASTAADLSASGVALAVQAASAVPSVAASAVGLLAPSAASTAPPPVPSAVVDTVHSAPQDEPSASAPVAAASGSVVLRTTAESWVEVRDANGAALLSRMLLPGEAVGLNGALPMKLKIGNADGTRVSLHGQPVDLQPFTRDNVARLELK</sequence>
<evidence type="ECO:0000259" key="3">
    <source>
        <dbReference type="Pfam" id="PF13464"/>
    </source>
</evidence>
<keyword evidence="2" id="KW-0472">Membrane</keyword>
<evidence type="ECO:0000256" key="1">
    <source>
        <dbReference type="SAM" id="MobiDB-lite"/>
    </source>
</evidence>
<feature type="region of interest" description="Disordered" evidence="1">
    <location>
        <begin position="214"/>
        <end position="234"/>
    </location>
</feature>
<dbReference type="PANTHER" id="PTHR34475">
    <property type="match status" value="1"/>
</dbReference>
<protein>
    <recommendedName>
        <fullName evidence="3">Cytoskeleton protein RodZ-like C-terminal domain-containing protein</fullName>
    </recommendedName>
</protein>
<accession>A0ABM7YQE1</accession>
<dbReference type="Proteomes" id="UP001057498">
    <property type="component" value="Chromosome"/>
</dbReference>
<keyword evidence="5" id="KW-1185">Reference proteome</keyword>
<dbReference type="Gene3D" id="1.10.260.40">
    <property type="entry name" value="lambda repressor-like DNA-binding domains"/>
    <property type="match status" value="1"/>
</dbReference>
<gene>
    <name evidence="4" type="ORF">CATMQ487_36930</name>
</gene>
<evidence type="ECO:0000313" key="4">
    <source>
        <dbReference type="EMBL" id="BDI06723.1"/>
    </source>
</evidence>
<dbReference type="InterPro" id="IPR025194">
    <property type="entry name" value="RodZ-like_C"/>
</dbReference>
<dbReference type="RefSeq" id="WP_251969971.1">
    <property type="nucleotide sequence ID" value="NZ_AP025730.1"/>
</dbReference>
<proteinExistence type="predicted"/>
<feature type="domain" description="Cytoskeleton protein RodZ-like C-terminal" evidence="3">
    <location>
        <begin position="245"/>
        <end position="316"/>
    </location>
</feature>
<dbReference type="EMBL" id="AP025730">
    <property type="protein sequence ID" value="BDI06723.1"/>
    <property type="molecule type" value="Genomic_DNA"/>
</dbReference>
<evidence type="ECO:0000256" key="2">
    <source>
        <dbReference type="SAM" id="Phobius"/>
    </source>
</evidence>
<evidence type="ECO:0000313" key="5">
    <source>
        <dbReference type="Proteomes" id="UP001057498"/>
    </source>
</evidence>